<evidence type="ECO:0000313" key="3">
    <source>
        <dbReference type="EMBL" id="GAT45693.1"/>
    </source>
</evidence>
<evidence type="ECO:0000313" key="4">
    <source>
        <dbReference type="Proteomes" id="UP000815677"/>
    </source>
</evidence>
<dbReference type="SMART" id="SM01140">
    <property type="entry name" value="Drf_GBD"/>
    <property type="match status" value="1"/>
</dbReference>
<name>A0ABQ0L3Q6_MYCCL</name>
<evidence type="ECO:0000256" key="1">
    <source>
        <dbReference type="SAM" id="MobiDB-lite"/>
    </source>
</evidence>
<accession>A0ABQ0L3Q6</accession>
<organism evidence="3 4">
    <name type="scientific">Mycena chlorophos</name>
    <name type="common">Agaric fungus</name>
    <name type="synonym">Agaricus chlorophos</name>
    <dbReference type="NCBI Taxonomy" id="658473"/>
    <lineage>
        <taxon>Eukaryota</taxon>
        <taxon>Fungi</taxon>
        <taxon>Dikarya</taxon>
        <taxon>Basidiomycota</taxon>
        <taxon>Agaricomycotina</taxon>
        <taxon>Agaricomycetes</taxon>
        <taxon>Agaricomycetidae</taxon>
        <taxon>Agaricales</taxon>
        <taxon>Marasmiineae</taxon>
        <taxon>Mycenaceae</taxon>
        <taxon>Mycena</taxon>
    </lineage>
</organism>
<dbReference type="InterPro" id="IPR051681">
    <property type="entry name" value="Ser/Thr_Kinases-Pseudokinases"/>
</dbReference>
<dbReference type="Gene3D" id="1.25.10.10">
    <property type="entry name" value="Leucine-rich Repeat Variant"/>
    <property type="match status" value="1"/>
</dbReference>
<protein>
    <submittedName>
        <fullName evidence="3">Kinase-like protein</fullName>
    </submittedName>
</protein>
<dbReference type="Pfam" id="PF07714">
    <property type="entry name" value="PK_Tyr_Ser-Thr"/>
    <property type="match status" value="1"/>
</dbReference>
<dbReference type="Pfam" id="PF06371">
    <property type="entry name" value="Drf_GBD"/>
    <property type="match status" value="1"/>
</dbReference>
<evidence type="ECO:0000259" key="2">
    <source>
        <dbReference type="PROSITE" id="PS50011"/>
    </source>
</evidence>
<dbReference type="InterPro" id="IPR011009">
    <property type="entry name" value="Kinase-like_dom_sf"/>
</dbReference>
<dbReference type="InterPro" id="IPR010473">
    <property type="entry name" value="GTPase-bd"/>
</dbReference>
<dbReference type="InterPro" id="IPR011989">
    <property type="entry name" value="ARM-like"/>
</dbReference>
<feature type="domain" description="Protein kinase" evidence="2">
    <location>
        <begin position="540"/>
        <end position="810"/>
    </location>
</feature>
<gene>
    <name evidence="3" type="ORF">MCHLO_03258</name>
</gene>
<dbReference type="Gene3D" id="1.10.510.10">
    <property type="entry name" value="Transferase(Phosphotransferase) domain 1"/>
    <property type="match status" value="1"/>
</dbReference>
<dbReference type="SUPFAM" id="SSF56112">
    <property type="entry name" value="Protein kinase-like (PK-like)"/>
    <property type="match status" value="1"/>
</dbReference>
<dbReference type="Proteomes" id="UP000815677">
    <property type="component" value="Unassembled WGS sequence"/>
</dbReference>
<dbReference type="InterPro" id="IPR016024">
    <property type="entry name" value="ARM-type_fold"/>
</dbReference>
<dbReference type="PANTHER" id="PTHR44329">
    <property type="entry name" value="SERINE/THREONINE-PROTEIN KINASE TNNI3K-RELATED"/>
    <property type="match status" value="1"/>
</dbReference>
<keyword evidence="4" id="KW-1185">Reference proteome</keyword>
<dbReference type="SUPFAM" id="SSF48371">
    <property type="entry name" value="ARM repeat"/>
    <property type="match status" value="1"/>
</dbReference>
<sequence length="814" mass="91989">MRKLFERQKSSNNGWTRPVQLTDDSTVSPYYLAVFPEQRKQDNEDNFAPDSPEWFFPRFRDGVITADQVARLSVLLQSRDLSWFEPHFVEKGGILHLTATLVPISKAGTSRGEAQISLEYEVVKCLKQILSKPSIIIKVAMREPIVQIVSSLNTPHIPTRKVVLDILLSLASWDGGIMSHLLFDALEVLNASNSEGAGCYTFWFKSTKLSLLSRLKAESLGVAGAINAELHLYVVANLHLLKRLYQSLQDLDLRSYHRANMANADLKHLLDLCESFYAPLIDEELASLQLVLDADETSFKPGERIVNRRQPNPLTSSPESSPLPRSSPLDISRAACDELTDWQRSFETQTKKRMAECAAMEEGLRSEPGFSFLHRIDSKVYPNLLSFLCSAELTQDSRFQGALVALVDFIASLDLVWSLVQSAQLRVQLLKIAAAFNVSDDQRLRSAVELDERELGRSLQTIMEIDREKKRFSRLKGESAQCAVDLMQDLLDKRLLPNFIGSHSSLDSENFTLKARRLLVKLSEASDTLPSSLFIRDLIRVEQEASFGGTFGDIYRASYQGRDVALKRMRVFQRNSEWHKLRQRFCREALLWQRLRHPYVLPFVGIDSESFPSFLCMVSPWMKHGTIIRHLAENGNANVERRLFEIAQGLAYLHSEGVVHGDLRGANILVDDGWHACLADFGLAVFSDATLATHTSHSGGSVRWMSPELHFPQSCGLDSFRRTFASDVYSFAFVCIELVHGKPPFFEIAHDPAVMLRVLDKVRPARPTDPASGRVLISDWLWMIVQQCWAHDPAERLTMARVVEMMKDGLRVDG</sequence>
<dbReference type="PROSITE" id="PS50011">
    <property type="entry name" value="PROTEIN_KINASE_DOM"/>
    <property type="match status" value="1"/>
</dbReference>
<dbReference type="PROSITE" id="PS00109">
    <property type="entry name" value="PROTEIN_KINASE_TYR"/>
    <property type="match status" value="1"/>
</dbReference>
<feature type="region of interest" description="Disordered" evidence="1">
    <location>
        <begin position="1"/>
        <end position="20"/>
    </location>
</feature>
<dbReference type="InterPro" id="IPR001245">
    <property type="entry name" value="Ser-Thr/Tyr_kinase_cat_dom"/>
</dbReference>
<dbReference type="InterPro" id="IPR008266">
    <property type="entry name" value="Tyr_kinase_AS"/>
</dbReference>
<proteinExistence type="predicted"/>
<dbReference type="InterPro" id="IPR000719">
    <property type="entry name" value="Prot_kinase_dom"/>
</dbReference>
<reference evidence="3" key="1">
    <citation type="submission" date="2014-09" db="EMBL/GenBank/DDBJ databases">
        <title>Genome sequence of the luminous mushroom Mycena chlorophos for searching fungal bioluminescence genes.</title>
        <authorList>
            <person name="Tanaka Y."/>
            <person name="Kasuga D."/>
            <person name="Oba Y."/>
            <person name="Hase S."/>
            <person name="Sato K."/>
            <person name="Oba Y."/>
            <person name="Sakakibara Y."/>
        </authorList>
    </citation>
    <scope>NUCLEOTIDE SEQUENCE</scope>
</reference>
<feature type="region of interest" description="Disordered" evidence="1">
    <location>
        <begin position="302"/>
        <end position="327"/>
    </location>
</feature>
<dbReference type="EMBL" id="DF841693">
    <property type="protein sequence ID" value="GAT45693.1"/>
    <property type="molecule type" value="Genomic_DNA"/>
</dbReference>
<feature type="compositionally biased region" description="Low complexity" evidence="1">
    <location>
        <begin position="311"/>
        <end position="327"/>
    </location>
</feature>